<dbReference type="InterPro" id="IPR017853">
    <property type="entry name" value="GH"/>
</dbReference>
<dbReference type="InterPro" id="IPR025277">
    <property type="entry name" value="Apiosidase-like_cat_dom"/>
</dbReference>
<dbReference type="InterPro" id="IPR024749">
    <property type="entry name" value="Collagen-bd_put"/>
</dbReference>
<dbReference type="PANTHER" id="PTHR37836:SF3">
    <property type="entry name" value="ENDOGLUCANASE"/>
    <property type="match status" value="1"/>
</dbReference>
<dbReference type="Proteomes" id="UP000664052">
    <property type="component" value="Unassembled WGS sequence"/>
</dbReference>
<dbReference type="EMBL" id="JAFIMU010000007">
    <property type="protein sequence ID" value="MBN8229480.1"/>
    <property type="molecule type" value="Genomic_DNA"/>
</dbReference>
<evidence type="ECO:0000259" key="2">
    <source>
        <dbReference type="Pfam" id="PF12904"/>
    </source>
</evidence>
<dbReference type="Pfam" id="PF12904">
    <property type="entry name" value="Collagen_bind_2"/>
    <property type="match status" value="1"/>
</dbReference>
<feature type="domain" description="Apiosidase-like catalytic" evidence="3">
    <location>
        <begin position="36"/>
        <end position="364"/>
    </location>
</feature>
<dbReference type="Gene3D" id="3.20.20.80">
    <property type="entry name" value="Glycosidases"/>
    <property type="match status" value="1"/>
</dbReference>
<keyword evidence="5" id="KW-1185">Reference proteome</keyword>
<gene>
    <name evidence="4" type="ORF">JYK02_18370</name>
</gene>
<comment type="caution">
    <text evidence="4">The sequence shown here is derived from an EMBL/GenBank/DDBJ whole genome shotgun (WGS) entry which is preliminary data.</text>
</comment>
<accession>A0ABS3DFC1</accession>
<evidence type="ECO:0000313" key="5">
    <source>
        <dbReference type="Proteomes" id="UP000664052"/>
    </source>
</evidence>
<sequence>MSLLCLSLLSACGPEPVVAAPVTVSSPLTLSKLRVSSNGRFLVKADGTPFFWMADTAWQLIPYLNRDQAATYLQNRADQGFTVVQAVVLGPLTGLYSNAQGDVPFLNNNFTTPAVTPGSDPANATQYDFWDHVDSVVDQAEARGLYVALLPLWGTLVQDGYLTLSNAQAYGQFLGSRYAGRSIIWVLGGDVSPAGYESVWRALAKGIAIGASGSEDYSQVLMTFHPKGGARSSTWFHNEAWLDFNMQQNGHCTDTDVYNRMASDYALSPAKPSLDGEPLYEQFPICFNAANGFSNDYEVRKYAYWSVFAGALGHTYGHNAVWQMYAPGRSPQFSPLSYWYDALNHAGAGQMRHLRRLIESRPMLERTPDQALLASSAGTGTQRIQATRSSSGAYAFVYSASGLAFTVNMGRLTGGTVRATWYNPRTGAASVSGTFANTGTRQFTPPGSGAGNDWVLVLDDTTRNFPLPGGTPPPVNEAYATQSASASPSTVAPGQTVNLSVSIHAAGAASGRNVKLNVRDAAGTYLAGVPFANQAFAQGELKTYTMAYAVPSTLANGTYCLTSGVADATWATWLYWDNCAASFTVSNAPVPQVGFTLVSASTSPTTVARGGTVRLTSTFQAAGAASGVNVKLDVRNLAGTTTVASNPLANQAFTQGQTRTFQVDYAVPTTLAPGGYCLATGVSTGDWSSWYVWNGCAATFTVQ</sequence>
<keyword evidence="1" id="KW-0732">Signal</keyword>
<evidence type="ECO:0000259" key="3">
    <source>
        <dbReference type="Pfam" id="PF13204"/>
    </source>
</evidence>
<evidence type="ECO:0000256" key="1">
    <source>
        <dbReference type="SAM" id="SignalP"/>
    </source>
</evidence>
<feature type="signal peptide" evidence="1">
    <location>
        <begin position="1"/>
        <end position="19"/>
    </location>
</feature>
<protein>
    <submittedName>
        <fullName evidence="4">DUF4038 domain-containing protein</fullName>
    </submittedName>
</protein>
<dbReference type="Pfam" id="PF13204">
    <property type="entry name" value="Apiosidase"/>
    <property type="match status" value="1"/>
</dbReference>
<name>A0ABS3DFC1_9BACT</name>
<dbReference type="PANTHER" id="PTHR37836">
    <property type="entry name" value="LMO1036 PROTEIN"/>
    <property type="match status" value="1"/>
</dbReference>
<dbReference type="RefSeq" id="WP_207052753.1">
    <property type="nucleotide sequence ID" value="NZ_JAFIMU010000007.1"/>
</dbReference>
<evidence type="ECO:0000313" key="4">
    <source>
        <dbReference type="EMBL" id="MBN8229480.1"/>
    </source>
</evidence>
<proteinExistence type="predicted"/>
<organism evidence="4 5">
    <name type="scientific">Corallococcus macrosporus</name>
    <dbReference type="NCBI Taxonomy" id="35"/>
    <lineage>
        <taxon>Bacteria</taxon>
        <taxon>Pseudomonadati</taxon>
        <taxon>Myxococcota</taxon>
        <taxon>Myxococcia</taxon>
        <taxon>Myxococcales</taxon>
        <taxon>Cystobacterineae</taxon>
        <taxon>Myxococcaceae</taxon>
        <taxon>Corallococcus</taxon>
    </lineage>
</organism>
<feature type="domain" description="Putative collagen-binding" evidence="2">
    <location>
        <begin position="368"/>
        <end position="459"/>
    </location>
</feature>
<reference evidence="4 5" key="1">
    <citation type="submission" date="2021-02" db="EMBL/GenBank/DDBJ databases">
        <title>De Novo genome assembly of isolated myxobacteria.</title>
        <authorList>
            <person name="Stevens D.C."/>
        </authorList>
    </citation>
    <scope>NUCLEOTIDE SEQUENCE [LARGE SCALE GENOMIC DNA]</scope>
    <source>
        <strain evidence="4 5">ATCC 29039</strain>
    </source>
</reference>
<feature type="chain" id="PRO_5045166773" evidence="1">
    <location>
        <begin position="20"/>
        <end position="703"/>
    </location>
</feature>
<dbReference type="SUPFAM" id="SSF51445">
    <property type="entry name" value="(Trans)glycosidases"/>
    <property type="match status" value="1"/>
</dbReference>